<dbReference type="RefSeq" id="WP_345431888.1">
    <property type="nucleotide sequence ID" value="NZ_BAABHK010000004.1"/>
</dbReference>
<keyword evidence="2" id="KW-1185">Reference proteome</keyword>
<gene>
    <name evidence="1" type="ORF">GCM10023196_035020</name>
</gene>
<accession>A0ABP8UBH5</accession>
<sequence>MTYFKFLRPGAVSPFTRYVWPVGEWVSVDATDLCRSGFHACALAHLPYWLGEELWEVELAAPVEESRHKVVARRARLLSRVEAWTPAAARDLGAACVARTIGHAVAELAEAGLREIARRLRDAEDAEIAVAAAHCAEQASAKGAWQAVTLCGYVSDAIEALEAYPVASTAYIAARAADQRTTAESDDPYAAERAWQAGWLATRLRLDRSS</sequence>
<dbReference type="Proteomes" id="UP001501442">
    <property type="component" value="Unassembled WGS sequence"/>
</dbReference>
<protein>
    <submittedName>
        <fullName evidence="1">Uncharacterized protein</fullName>
    </submittedName>
</protein>
<proteinExistence type="predicted"/>
<dbReference type="EMBL" id="BAABHK010000004">
    <property type="protein sequence ID" value="GAA4626505.1"/>
    <property type="molecule type" value="Genomic_DNA"/>
</dbReference>
<evidence type="ECO:0000313" key="1">
    <source>
        <dbReference type="EMBL" id="GAA4626505.1"/>
    </source>
</evidence>
<organism evidence="1 2">
    <name type="scientific">Actinoallomurus vinaceus</name>
    <dbReference type="NCBI Taxonomy" id="1080074"/>
    <lineage>
        <taxon>Bacteria</taxon>
        <taxon>Bacillati</taxon>
        <taxon>Actinomycetota</taxon>
        <taxon>Actinomycetes</taxon>
        <taxon>Streptosporangiales</taxon>
        <taxon>Thermomonosporaceae</taxon>
        <taxon>Actinoallomurus</taxon>
    </lineage>
</organism>
<reference evidence="2" key="1">
    <citation type="journal article" date="2019" name="Int. J. Syst. Evol. Microbiol.">
        <title>The Global Catalogue of Microorganisms (GCM) 10K type strain sequencing project: providing services to taxonomists for standard genome sequencing and annotation.</title>
        <authorList>
            <consortium name="The Broad Institute Genomics Platform"/>
            <consortium name="The Broad Institute Genome Sequencing Center for Infectious Disease"/>
            <person name="Wu L."/>
            <person name="Ma J."/>
        </authorList>
    </citation>
    <scope>NUCLEOTIDE SEQUENCE [LARGE SCALE GENOMIC DNA]</scope>
    <source>
        <strain evidence="2">JCM 17939</strain>
    </source>
</reference>
<comment type="caution">
    <text evidence="1">The sequence shown here is derived from an EMBL/GenBank/DDBJ whole genome shotgun (WGS) entry which is preliminary data.</text>
</comment>
<name>A0ABP8UBH5_9ACTN</name>
<evidence type="ECO:0000313" key="2">
    <source>
        <dbReference type="Proteomes" id="UP001501442"/>
    </source>
</evidence>